<dbReference type="Proteomes" id="UP000199199">
    <property type="component" value="Unassembled WGS sequence"/>
</dbReference>
<keyword evidence="2" id="KW-1185">Reference proteome</keyword>
<protein>
    <recommendedName>
        <fullName evidence="3">Lipoprotein</fullName>
    </recommendedName>
</protein>
<accession>A0A1I6QC01</accession>
<dbReference type="AlphaFoldDB" id="A0A1I6QC01"/>
<dbReference type="EMBL" id="FOZS01000001">
    <property type="protein sequence ID" value="SFS49932.1"/>
    <property type="molecule type" value="Genomic_DNA"/>
</dbReference>
<evidence type="ECO:0008006" key="3">
    <source>
        <dbReference type="Google" id="ProtNLM"/>
    </source>
</evidence>
<sequence length="155" mass="16624">MKRRSLLGSLGVTVVASSAGCVKSALGPFDNSSRIGWIGVSNYDTEPHQFGVRVERDDSIVHESSHAIQERKGNSLSGEAVNCTWGKTAGTHRISAKIDETDWVEQSVAEAIDGSVGCVTARVTYGDSSDTLEIVIRENCDDVPEYNGGCEFANE</sequence>
<gene>
    <name evidence="1" type="ORF">SAMN04488556_1158</name>
</gene>
<dbReference type="RefSeq" id="WP_092902549.1">
    <property type="nucleotide sequence ID" value="NZ_FOZS01000001.1"/>
</dbReference>
<dbReference type="PROSITE" id="PS51257">
    <property type="entry name" value="PROKAR_LIPOPROTEIN"/>
    <property type="match status" value="1"/>
</dbReference>
<dbReference type="OrthoDB" id="282577at2157"/>
<evidence type="ECO:0000313" key="2">
    <source>
        <dbReference type="Proteomes" id="UP000199199"/>
    </source>
</evidence>
<evidence type="ECO:0000313" key="1">
    <source>
        <dbReference type="EMBL" id="SFS49932.1"/>
    </source>
</evidence>
<proteinExistence type="predicted"/>
<name>A0A1I6QC01_9EURY</name>
<reference evidence="2" key="1">
    <citation type="submission" date="2016-10" db="EMBL/GenBank/DDBJ databases">
        <authorList>
            <person name="Varghese N."/>
            <person name="Submissions S."/>
        </authorList>
    </citation>
    <scope>NUCLEOTIDE SEQUENCE [LARGE SCALE GENOMIC DNA]</scope>
    <source>
        <strain evidence="2">DSM 22427</strain>
    </source>
</reference>
<organism evidence="1 2">
    <name type="scientific">Halostagnicola kamekurae</name>
    <dbReference type="NCBI Taxonomy" id="619731"/>
    <lineage>
        <taxon>Archaea</taxon>
        <taxon>Methanobacteriati</taxon>
        <taxon>Methanobacteriota</taxon>
        <taxon>Stenosarchaea group</taxon>
        <taxon>Halobacteria</taxon>
        <taxon>Halobacteriales</taxon>
        <taxon>Natrialbaceae</taxon>
        <taxon>Halostagnicola</taxon>
    </lineage>
</organism>